<gene>
    <name evidence="1" type="ORF">G7Y85_08995</name>
</gene>
<reference evidence="1 2" key="1">
    <citation type="journal article" date="2014" name="Int. J. Syst. Evol. Microbiol.">
        <title>Solimonas terrae sp. nov., isolated from soil.</title>
        <authorList>
            <person name="Kim S.J."/>
            <person name="Moon J.Y."/>
            <person name="Weon H.Y."/>
            <person name="Ahn J.H."/>
            <person name="Chen W.M."/>
            <person name="Kwon S.W."/>
        </authorList>
    </citation>
    <scope>NUCLEOTIDE SEQUENCE [LARGE SCALE GENOMIC DNA]</scope>
    <source>
        <strain evidence="1 2">KIS83-12</strain>
    </source>
</reference>
<dbReference type="Pfam" id="PF10604">
    <property type="entry name" value="Polyketide_cyc2"/>
    <property type="match status" value="1"/>
</dbReference>
<sequence>MKFVIEKTVEIKAPAAVVWEVISDLARYPEWNPFCVECRSTMQPGDAIDMKVKLMARPQAQREWVSEHVAGRRFAYAMKPAPLGALSSFRSHDVEAIGDSGTRYRSYFHLQGWLKPLVVGLLGSRLEIGFAGMTDGIRQRAEALWIHRQSQAGGG</sequence>
<evidence type="ECO:0000313" key="1">
    <source>
        <dbReference type="EMBL" id="NGY04902.1"/>
    </source>
</evidence>
<evidence type="ECO:0000313" key="2">
    <source>
        <dbReference type="Proteomes" id="UP000472676"/>
    </source>
</evidence>
<organism evidence="1 2">
    <name type="scientific">Solimonas terrae</name>
    <dbReference type="NCBI Taxonomy" id="1396819"/>
    <lineage>
        <taxon>Bacteria</taxon>
        <taxon>Pseudomonadati</taxon>
        <taxon>Pseudomonadota</taxon>
        <taxon>Gammaproteobacteria</taxon>
        <taxon>Nevskiales</taxon>
        <taxon>Nevskiaceae</taxon>
        <taxon>Solimonas</taxon>
    </lineage>
</organism>
<dbReference type="Gene3D" id="3.30.530.20">
    <property type="match status" value="1"/>
</dbReference>
<name>A0A6M2BQJ5_9GAMM</name>
<dbReference type="AlphaFoldDB" id="A0A6M2BQJ5"/>
<dbReference type="InterPro" id="IPR023393">
    <property type="entry name" value="START-like_dom_sf"/>
</dbReference>
<dbReference type="EMBL" id="JAAMOW010000004">
    <property type="protein sequence ID" value="NGY04902.1"/>
    <property type="molecule type" value="Genomic_DNA"/>
</dbReference>
<proteinExistence type="predicted"/>
<comment type="caution">
    <text evidence="1">The sequence shown here is derived from an EMBL/GenBank/DDBJ whole genome shotgun (WGS) entry which is preliminary data.</text>
</comment>
<keyword evidence="2" id="KW-1185">Reference proteome</keyword>
<dbReference type="Proteomes" id="UP000472676">
    <property type="component" value="Unassembled WGS sequence"/>
</dbReference>
<accession>A0A6M2BQJ5</accession>
<dbReference type="SUPFAM" id="SSF55961">
    <property type="entry name" value="Bet v1-like"/>
    <property type="match status" value="1"/>
</dbReference>
<protein>
    <submittedName>
        <fullName evidence="1">SRPBCC domain-containing protein</fullName>
    </submittedName>
</protein>
<dbReference type="RefSeq" id="WP_166255196.1">
    <property type="nucleotide sequence ID" value="NZ_JAAMOW010000004.1"/>
</dbReference>
<dbReference type="InterPro" id="IPR019587">
    <property type="entry name" value="Polyketide_cyclase/dehydratase"/>
</dbReference>
<dbReference type="CDD" id="cd07822">
    <property type="entry name" value="SRPBCC_4"/>
    <property type="match status" value="1"/>
</dbReference>